<protein>
    <submittedName>
        <fullName evidence="2">Uncharacterized protein</fullName>
    </submittedName>
</protein>
<evidence type="ECO:0000256" key="1">
    <source>
        <dbReference type="SAM" id="MobiDB-lite"/>
    </source>
</evidence>
<comment type="caution">
    <text evidence="2">The sequence shown here is derived from an EMBL/GenBank/DDBJ whole genome shotgun (WGS) entry which is preliminary data.</text>
</comment>
<name>A0AAV4MH15_CAEEX</name>
<dbReference type="Proteomes" id="UP001054945">
    <property type="component" value="Unassembled WGS sequence"/>
</dbReference>
<evidence type="ECO:0000313" key="3">
    <source>
        <dbReference type="Proteomes" id="UP001054945"/>
    </source>
</evidence>
<dbReference type="EMBL" id="BPLR01019695">
    <property type="protein sequence ID" value="GIX70721.1"/>
    <property type="molecule type" value="Genomic_DNA"/>
</dbReference>
<dbReference type="AlphaFoldDB" id="A0AAV4MH15"/>
<accession>A0AAV4MH15</accession>
<evidence type="ECO:0000313" key="2">
    <source>
        <dbReference type="EMBL" id="GIX70721.1"/>
    </source>
</evidence>
<keyword evidence="3" id="KW-1185">Reference proteome</keyword>
<feature type="region of interest" description="Disordered" evidence="1">
    <location>
        <begin position="59"/>
        <end position="78"/>
    </location>
</feature>
<sequence>MASPAPLNQSDIRFACRTPLAAMAILTSSAHVPETPLRTPSNCRSLPHHQRTVNKHGIENKPLGSRVAPPGRGKAITSLSNPSRVWTTAVVKGVTECATLRYNPYQP</sequence>
<organism evidence="2 3">
    <name type="scientific">Caerostris extrusa</name>
    <name type="common">Bark spider</name>
    <name type="synonym">Caerostris bankana</name>
    <dbReference type="NCBI Taxonomy" id="172846"/>
    <lineage>
        <taxon>Eukaryota</taxon>
        <taxon>Metazoa</taxon>
        <taxon>Ecdysozoa</taxon>
        <taxon>Arthropoda</taxon>
        <taxon>Chelicerata</taxon>
        <taxon>Arachnida</taxon>
        <taxon>Araneae</taxon>
        <taxon>Araneomorphae</taxon>
        <taxon>Entelegynae</taxon>
        <taxon>Araneoidea</taxon>
        <taxon>Araneidae</taxon>
        <taxon>Caerostris</taxon>
    </lineage>
</organism>
<reference evidence="2 3" key="1">
    <citation type="submission" date="2021-06" db="EMBL/GenBank/DDBJ databases">
        <title>Caerostris extrusa draft genome.</title>
        <authorList>
            <person name="Kono N."/>
            <person name="Arakawa K."/>
        </authorList>
    </citation>
    <scope>NUCLEOTIDE SEQUENCE [LARGE SCALE GENOMIC DNA]</scope>
</reference>
<proteinExistence type="predicted"/>
<gene>
    <name evidence="2" type="ORF">CEXT_479431</name>
</gene>